<feature type="domain" description="Xylose isomerase-like TIM barrel" evidence="1">
    <location>
        <begin position="26"/>
        <end position="237"/>
    </location>
</feature>
<dbReference type="InterPro" id="IPR013022">
    <property type="entry name" value="Xyl_isomerase-like_TIM-brl"/>
</dbReference>
<evidence type="ECO:0000313" key="3">
    <source>
        <dbReference type="Proteomes" id="UP000520814"/>
    </source>
</evidence>
<dbReference type="RefSeq" id="WP_184196085.1">
    <property type="nucleotide sequence ID" value="NZ_JACHGW010000002.1"/>
</dbReference>
<comment type="caution">
    <text evidence="2">The sequence shown here is derived from an EMBL/GenBank/DDBJ whole genome shotgun (WGS) entry which is preliminary data.</text>
</comment>
<dbReference type="InterPro" id="IPR050312">
    <property type="entry name" value="IolE/XylAMocC-like"/>
</dbReference>
<dbReference type="Gene3D" id="3.20.20.150">
    <property type="entry name" value="Divalent-metal-dependent TIM barrel enzymes"/>
    <property type="match status" value="1"/>
</dbReference>
<dbReference type="PANTHER" id="PTHR12110">
    <property type="entry name" value="HYDROXYPYRUVATE ISOMERASE"/>
    <property type="match status" value="1"/>
</dbReference>
<accession>A0A7W9SPY7</accession>
<sequence>MTKLAVQLYTLRDHLTTTADVASSLKRISEIGYRAVQVSAVKAFETEFDAATLRTMLDDNGLKCIATHRSWDRLAQNTSEELDLHHTLGCDYVAIGGIPQSYGADHADGYRRFLADSAPVIAALKAGGVRFGHHNHSHEFVRVTPESPQTLWDILIDEGGPDYYLEADLYWVWHAGVDPAALIRRCKGRVPVIHLKDKEVVPKDGPVIAAIGEGNLPWDTILPACEESGVDWYAVEQDTCRRDPFDCLRSSFEYLSAKL</sequence>
<dbReference type="EMBL" id="JACHGW010000002">
    <property type="protein sequence ID" value="MBB6050675.1"/>
    <property type="molecule type" value="Genomic_DNA"/>
</dbReference>
<proteinExistence type="predicted"/>
<dbReference type="PANTHER" id="PTHR12110:SF41">
    <property type="entry name" value="INOSOSE DEHYDRATASE"/>
    <property type="match status" value="1"/>
</dbReference>
<dbReference type="AlphaFoldDB" id="A0A7W9SPY7"/>
<dbReference type="Proteomes" id="UP000520814">
    <property type="component" value="Unassembled WGS sequence"/>
</dbReference>
<evidence type="ECO:0000259" key="1">
    <source>
        <dbReference type="Pfam" id="PF01261"/>
    </source>
</evidence>
<keyword evidence="2" id="KW-0413">Isomerase</keyword>
<dbReference type="SUPFAM" id="SSF51658">
    <property type="entry name" value="Xylose isomerase-like"/>
    <property type="match status" value="1"/>
</dbReference>
<organism evidence="2 3">
    <name type="scientific">Armatimonas rosea</name>
    <dbReference type="NCBI Taxonomy" id="685828"/>
    <lineage>
        <taxon>Bacteria</taxon>
        <taxon>Bacillati</taxon>
        <taxon>Armatimonadota</taxon>
        <taxon>Armatimonadia</taxon>
        <taxon>Armatimonadales</taxon>
        <taxon>Armatimonadaceae</taxon>
        <taxon>Armatimonas</taxon>
    </lineage>
</organism>
<keyword evidence="3" id="KW-1185">Reference proteome</keyword>
<dbReference type="InterPro" id="IPR036237">
    <property type="entry name" value="Xyl_isomerase-like_sf"/>
</dbReference>
<dbReference type="GO" id="GO:0016853">
    <property type="term" value="F:isomerase activity"/>
    <property type="evidence" value="ECO:0007669"/>
    <property type="project" value="UniProtKB-KW"/>
</dbReference>
<dbReference type="Pfam" id="PF01261">
    <property type="entry name" value="AP_endonuc_2"/>
    <property type="match status" value="1"/>
</dbReference>
<protein>
    <submittedName>
        <fullName evidence="2">Sugar phosphate isomerase/epimerase</fullName>
    </submittedName>
</protein>
<evidence type="ECO:0000313" key="2">
    <source>
        <dbReference type="EMBL" id="MBB6050675.1"/>
    </source>
</evidence>
<name>A0A7W9SPY7_ARMRO</name>
<reference evidence="2 3" key="1">
    <citation type="submission" date="2020-08" db="EMBL/GenBank/DDBJ databases">
        <title>Genomic Encyclopedia of Type Strains, Phase IV (KMG-IV): sequencing the most valuable type-strain genomes for metagenomic binning, comparative biology and taxonomic classification.</title>
        <authorList>
            <person name="Goeker M."/>
        </authorList>
    </citation>
    <scope>NUCLEOTIDE SEQUENCE [LARGE SCALE GENOMIC DNA]</scope>
    <source>
        <strain evidence="2 3">DSM 23562</strain>
    </source>
</reference>
<gene>
    <name evidence="2" type="ORF">HNQ39_002466</name>
</gene>